<dbReference type="InterPro" id="IPR016181">
    <property type="entry name" value="Acyl_CoA_acyltransferase"/>
</dbReference>
<evidence type="ECO:0000313" key="3">
    <source>
        <dbReference type="Proteomes" id="UP000680206"/>
    </source>
</evidence>
<protein>
    <submittedName>
        <fullName evidence="2">GNAT family N-acetyltransferase</fullName>
    </submittedName>
</protein>
<dbReference type="RefSeq" id="WP_208252224.1">
    <property type="nucleotide sequence ID" value="NZ_JAGEPF010000045.1"/>
</dbReference>
<gene>
    <name evidence="2" type="ORF">J4709_48240</name>
</gene>
<organism evidence="2 3">
    <name type="scientific">Actinomadura violacea</name>
    <dbReference type="NCBI Taxonomy" id="2819934"/>
    <lineage>
        <taxon>Bacteria</taxon>
        <taxon>Bacillati</taxon>
        <taxon>Actinomycetota</taxon>
        <taxon>Actinomycetes</taxon>
        <taxon>Streptosporangiales</taxon>
        <taxon>Thermomonosporaceae</taxon>
        <taxon>Actinomadura</taxon>
    </lineage>
</organism>
<dbReference type="Pfam" id="PF00583">
    <property type="entry name" value="Acetyltransf_1"/>
    <property type="match status" value="1"/>
</dbReference>
<comment type="caution">
    <text evidence="2">The sequence shown here is derived from an EMBL/GenBank/DDBJ whole genome shotgun (WGS) entry which is preliminary data.</text>
</comment>
<evidence type="ECO:0000259" key="1">
    <source>
        <dbReference type="PROSITE" id="PS51186"/>
    </source>
</evidence>
<reference evidence="2 3" key="1">
    <citation type="submission" date="2021-03" db="EMBL/GenBank/DDBJ databases">
        <title>Actinomadura violae sp. nov., isolated from lichen in Thailand.</title>
        <authorList>
            <person name="Kanchanasin P."/>
            <person name="Saeng-In P."/>
            <person name="Phongsopitanun W."/>
            <person name="Yuki M."/>
            <person name="Kudo T."/>
            <person name="Ohkuma M."/>
            <person name="Tanasupawat S."/>
        </authorList>
    </citation>
    <scope>NUCLEOTIDE SEQUENCE [LARGE SCALE GENOMIC DNA]</scope>
    <source>
        <strain evidence="2 3">LCR2-06</strain>
    </source>
</reference>
<sequence>MSKDLVVRVVDRQAALESLDEIADLYAQVYAEPPYNAADKYSRNRFLQRTRDQAVASGFKLTTVRRGDALVGFTFGFTMPPGAWWKNASKPAAEVLEADKFAVVELVVAKTERGQGLGRRLMDALLAGRQERFATLAAVLDADAYGMYLRWGWTKAAEFRAEPPFSDALVLNIPHGGDGSGA</sequence>
<dbReference type="Gene3D" id="3.40.630.30">
    <property type="match status" value="1"/>
</dbReference>
<keyword evidence="3" id="KW-1185">Reference proteome</keyword>
<dbReference type="PROSITE" id="PS51186">
    <property type="entry name" value="GNAT"/>
    <property type="match status" value="1"/>
</dbReference>
<name>A0ABS3S9G5_9ACTN</name>
<dbReference type="Proteomes" id="UP000680206">
    <property type="component" value="Unassembled WGS sequence"/>
</dbReference>
<dbReference type="SUPFAM" id="SSF55729">
    <property type="entry name" value="Acyl-CoA N-acyltransferases (Nat)"/>
    <property type="match status" value="1"/>
</dbReference>
<feature type="domain" description="N-acetyltransferase" evidence="1">
    <location>
        <begin position="5"/>
        <end position="176"/>
    </location>
</feature>
<proteinExistence type="predicted"/>
<dbReference type="EMBL" id="JAGEPF010000045">
    <property type="protein sequence ID" value="MBO2465378.1"/>
    <property type="molecule type" value="Genomic_DNA"/>
</dbReference>
<dbReference type="InterPro" id="IPR000182">
    <property type="entry name" value="GNAT_dom"/>
</dbReference>
<evidence type="ECO:0000313" key="2">
    <source>
        <dbReference type="EMBL" id="MBO2465378.1"/>
    </source>
</evidence>
<accession>A0ABS3S9G5</accession>